<comment type="caution">
    <text evidence="3">The sequence shown here is derived from an EMBL/GenBank/DDBJ whole genome shotgun (WGS) entry which is preliminary data.</text>
</comment>
<dbReference type="InterPro" id="IPR020904">
    <property type="entry name" value="Sc_DH/Rdtase_CS"/>
</dbReference>
<dbReference type="PRINTS" id="PR00080">
    <property type="entry name" value="SDRFAMILY"/>
</dbReference>
<gene>
    <name evidence="3" type="ORF">HA482_12400</name>
</gene>
<dbReference type="Proteomes" id="UP000639516">
    <property type="component" value="Unassembled WGS sequence"/>
</dbReference>
<comment type="similarity">
    <text evidence="2">Belongs to the short-chain dehydrogenases/reductases (SDR) family.</text>
</comment>
<sequence length="257" mass="26462">MQLDGKVAIVTGAASGLGRASCVTLAKAGVRVAAFDRDESRLADLCRELGSAAFGRVVDVADETSVSSGVDAVLEAFQAVHIAVNCAGVADAAKTVSKGQPFPLATWNKVVGINLTGTFNIIRFAALAMTRNQPEGASGERGVIINTASGAASQGQVGQAAYSASKAGVVGLTLPVARDLAEYGIRVVSIAPGLFDTGMVAGMPPKVSQSIVDRMILYPNRMGQPDEFASLVNHIAENAYLNATTISIDAGARMQPR</sequence>
<reference evidence="3 4" key="1">
    <citation type="journal article" date="2020" name="Arch. Microbiol.">
        <title>Bradyrhizobium campsiandrae sp. nov., a nitrogen-fixing bacterial strain isolated from a native leguminous tree from the Amazon adapted to flooded conditions.</title>
        <authorList>
            <person name="Cabral Michel D."/>
            <person name="Martins da Costa E."/>
            <person name="Azarias Guimaraes A."/>
            <person name="Soares de Carvalho T."/>
            <person name="Santos de Castro Caputo P."/>
            <person name="Willems A."/>
            <person name="de Souza Moreira F.M."/>
        </authorList>
    </citation>
    <scope>NUCLEOTIDE SEQUENCE [LARGE SCALE GENOMIC DNA]</scope>
    <source>
        <strain evidence="4">INPA 384B</strain>
    </source>
</reference>
<dbReference type="Pfam" id="PF00106">
    <property type="entry name" value="adh_short"/>
    <property type="match status" value="1"/>
</dbReference>
<dbReference type="Gene3D" id="3.40.50.720">
    <property type="entry name" value="NAD(P)-binding Rossmann-like Domain"/>
    <property type="match status" value="1"/>
</dbReference>
<evidence type="ECO:0000256" key="1">
    <source>
        <dbReference type="ARBA" id="ARBA00023002"/>
    </source>
</evidence>
<organism evidence="3 4">
    <name type="scientific">Bradyrhizobium campsiandrae</name>
    <dbReference type="NCBI Taxonomy" id="1729892"/>
    <lineage>
        <taxon>Bacteria</taxon>
        <taxon>Pseudomonadati</taxon>
        <taxon>Pseudomonadota</taxon>
        <taxon>Alphaproteobacteria</taxon>
        <taxon>Hyphomicrobiales</taxon>
        <taxon>Nitrobacteraceae</taxon>
        <taxon>Bradyrhizobium</taxon>
    </lineage>
</organism>
<dbReference type="PRINTS" id="PR00081">
    <property type="entry name" value="GDHRDH"/>
</dbReference>
<dbReference type="SUPFAM" id="SSF51735">
    <property type="entry name" value="NAD(P)-binding Rossmann-fold domains"/>
    <property type="match status" value="1"/>
</dbReference>
<accession>A0ABR7U6G7</accession>
<evidence type="ECO:0000256" key="2">
    <source>
        <dbReference type="RuleBase" id="RU000363"/>
    </source>
</evidence>
<dbReference type="RefSeq" id="WP_188107520.1">
    <property type="nucleotide sequence ID" value="NZ_JAANIH010000081.1"/>
</dbReference>
<evidence type="ECO:0000313" key="3">
    <source>
        <dbReference type="EMBL" id="MBC9979007.1"/>
    </source>
</evidence>
<proteinExistence type="inferred from homology"/>
<dbReference type="PANTHER" id="PTHR43658:SF8">
    <property type="entry name" value="17-BETA-HYDROXYSTEROID DEHYDROGENASE 14-RELATED"/>
    <property type="match status" value="1"/>
</dbReference>
<keyword evidence="4" id="KW-1185">Reference proteome</keyword>
<dbReference type="InterPro" id="IPR036291">
    <property type="entry name" value="NAD(P)-bd_dom_sf"/>
</dbReference>
<protein>
    <submittedName>
        <fullName evidence="3">SDR family NAD(P)-dependent oxidoreductase</fullName>
    </submittedName>
</protein>
<evidence type="ECO:0000313" key="4">
    <source>
        <dbReference type="Proteomes" id="UP000639516"/>
    </source>
</evidence>
<name>A0ABR7U6G7_9BRAD</name>
<dbReference type="PANTHER" id="PTHR43658">
    <property type="entry name" value="SHORT-CHAIN DEHYDROGENASE/REDUCTASE"/>
    <property type="match status" value="1"/>
</dbReference>
<dbReference type="InterPro" id="IPR002347">
    <property type="entry name" value="SDR_fam"/>
</dbReference>
<dbReference type="EMBL" id="JAATTO010000015">
    <property type="protein sequence ID" value="MBC9979007.1"/>
    <property type="molecule type" value="Genomic_DNA"/>
</dbReference>
<keyword evidence="1" id="KW-0560">Oxidoreductase</keyword>
<dbReference type="PROSITE" id="PS00061">
    <property type="entry name" value="ADH_SHORT"/>
    <property type="match status" value="1"/>
</dbReference>